<protein>
    <submittedName>
        <fullName evidence="1">Uncharacterized protein</fullName>
    </submittedName>
</protein>
<dbReference type="AlphaFoldDB" id="A0A081BUV7"/>
<evidence type="ECO:0000313" key="2">
    <source>
        <dbReference type="Proteomes" id="UP000030661"/>
    </source>
</evidence>
<keyword evidence="2" id="KW-1185">Reference proteome</keyword>
<evidence type="ECO:0000313" key="1">
    <source>
        <dbReference type="EMBL" id="GAK56112.1"/>
    </source>
</evidence>
<name>A0A081BUV7_VECG1</name>
<reference evidence="1" key="1">
    <citation type="journal article" date="2015" name="PeerJ">
        <title>First genomic representation of candidate bacterial phylum KSB3 points to enhanced environmental sensing as a trigger of wastewater bulking.</title>
        <authorList>
            <person name="Sekiguchi Y."/>
            <person name="Ohashi A."/>
            <person name="Parks D.H."/>
            <person name="Yamauchi T."/>
            <person name="Tyson G.W."/>
            <person name="Hugenholtz P."/>
        </authorList>
    </citation>
    <scope>NUCLEOTIDE SEQUENCE [LARGE SCALE GENOMIC DNA]</scope>
</reference>
<dbReference type="HOGENOM" id="CLU_2894860_0_0_0"/>
<proteinExistence type="predicted"/>
<organism evidence="1">
    <name type="scientific">Vecturithrix granuli</name>
    <dbReference type="NCBI Taxonomy" id="1499967"/>
    <lineage>
        <taxon>Bacteria</taxon>
        <taxon>Candidatus Moduliflexota</taxon>
        <taxon>Candidatus Vecturitrichia</taxon>
        <taxon>Candidatus Vecturitrichales</taxon>
        <taxon>Candidatus Vecturitrichaceae</taxon>
        <taxon>Candidatus Vecturithrix</taxon>
    </lineage>
</organism>
<dbReference type="Proteomes" id="UP000030661">
    <property type="component" value="Unassembled WGS sequence"/>
</dbReference>
<sequence>MNLRFIHYGDAVQHKFLQRSYHARALVHRHEHDNVVPAIAVFAENFDEHGCSLVRVCSKESS</sequence>
<dbReference type="EMBL" id="DF820464">
    <property type="protein sequence ID" value="GAK56112.1"/>
    <property type="molecule type" value="Genomic_DNA"/>
</dbReference>
<gene>
    <name evidence="1" type="ORF">U27_03074</name>
</gene>
<accession>A0A081BUV7</accession>